<dbReference type="KEGG" id="tba:TERMP_00540"/>
<keyword evidence="7" id="KW-1185">Reference proteome</keyword>
<dbReference type="Pfam" id="PF12838">
    <property type="entry name" value="Fer4_7"/>
    <property type="match status" value="1"/>
</dbReference>
<feature type="domain" description="4Fe-4S ferredoxin-type" evidence="5">
    <location>
        <begin position="30"/>
        <end position="60"/>
    </location>
</feature>
<dbReference type="PATRIC" id="fig|391623.17.peg.541"/>
<keyword evidence="2" id="KW-0479">Metal-binding</keyword>
<gene>
    <name evidence="6" type="ordered locus">TERMP_00540</name>
</gene>
<dbReference type="PROSITE" id="PS51379">
    <property type="entry name" value="4FE4S_FER_2"/>
    <property type="match status" value="2"/>
</dbReference>
<evidence type="ECO:0000259" key="5">
    <source>
        <dbReference type="PROSITE" id="PS51379"/>
    </source>
</evidence>
<organism evidence="6 7">
    <name type="scientific">Thermococcus barophilus (strain DSM 11836 / MP)</name>
    <dbReference type="NCBI Taxonomy" id="391623"/>
    <lineage>
        <taxon>Archaea</taxon>
        <taxon>Methanobacteriati</taxon>
        <taxon>Methanobacteriota</taxon>
        <taxon>Thermococci</taxon>
        <taxon>Thermococcales</taxon>
        <taxon>Thermococcaceae</taxon>
        <taxon>Thermococcus</taxon>
    </lineage>
</organism>
<dbReference type="GO" id="GO:0016491">
    <property type="term" value="F:oxidoreductase activity"/>
    <property type="evidence" value="ECO:0007669"/>
    <property type="project" value="UniProtKB-ARBA"/>
</dbReference>
<keyword evidence="1" id="KW-0004">4Fe-4S</keyword>
<reference evidence="6 7" key="1">
    <citation type="journal article" date="2011" name="J. Bacteriol.">
        <title>Complete genome sequence of the hyperthermophilic, piezophilic, heterotrophic, and carboxydotrophic archaeon Thermococcus barophilus MP.</title>
        <authorList>
            <person name="Vannier P."/>
            <person name="Marteinsson V.T."/>
            <person name="Fridjonsson O.H."/>
            <person name="Oger P."/>
            <person name="Jebbar M."/>
        </authorList>
    </citation>
    <scope>NUCLEOTIDE SEQUENCE [LARGE SCALE GENOMIC DNA]</scope>
    <source>
        <strain evidence="7">DSM 11836 / MP</strain>
    </source>
</reference>
<dbReference type="PROSITE" id="PS00198">
    <property type="entry name" value="4FE4S_FER_1"/>
    <property type="match status" value="1"/>
</dbReference>
<dbReference type="GO" id="GO:0051539">
    <property type="term" value="F:4 iron, 4 sulfur cluster binding"/>
    <property type="evidence" value="ECO:0007669"/>
    <property type="project" value="UniProtKB-KW"/>
</dbReference>
<dbReference type="GO" id="GO:0046872">
    <property type="term" value="F:metal ion binding"/>
    <property type="evidence" value="ECO:0007669"/>
    <property type="project" value="UniProtKB-KW"/>
</dbReference>
<evidence type="ECO:0000256" key="2">
    <source>
        <dbReference type="ARBA" id="ARBA00022723"/>
    </source>
</evidence>
<dbReference type="InterPro" id="IPR017896">
    <property type="entry name" value="4Fe4S_Fe-S-bd"/>
</dbReference>
<dbReference type="Proteomes" id="UP000007478">
    <property type="component" value="Chromosome"/>
</dbReference>
<evidence type="ECO:0000256" key="3">
    <source>
        <dbReference type="ARBA" id="ARBA00023004"/>
    </source>
</evidence>
<feature type="domain" description="4Fe-4S ferredoxin-type" evidence="5">
    <location>
        <begin position="1"/>
        <end position="27"/>
    </location>
</feature>
<protein>
    <submittedName>
        <fullName evidence="6">4Fe-4S cluster-binding protein</fullName>
    </submittedName>
</protein>
<accession>F0LJY0</accession>
<keyword evidence="3" id="KW-0408">Iron</keyword>
<dbReference type="InterPro" id="IPR050572">
    <property type="entry name" value="Fe-S_Ferredoxin"/>
</dbReference>
<dbReference type="InterPro" id="IPR017900">
    <property type="entry name" value="4Fe4S_Fe_S_CS"/>
</dbReference>
<sequence>MLRSELCIGCAACANACPFDAIGIVDNNKRVIHFSPEKCSNCSFECNDVCPTRAIERRPDKITLEFEYAFCLECGRRLMRTKKEAEYYAQQLLKMGEKVEFAFICDECKMKKISSVSDKYSGYLI</sequence>
<dbReference type="SUPFAM" id="SSF54862">
    <property type="entry name" value="4Fe-4S ferredoxins"/>
    <property type="match status" value="1"/>
</dbReference>
<dbReference type="PANTHER" id="PTHR43687">
    <property type="entry name" value="ADENYLYLSULFATE REDUCTASE, BETA SUBUNIT"/>
    <property type="match status" value="1"/>
</dbReference>
<evidence type="ECO:0000313" key="6">
    <source>
        <dbReference type="EMBL" id="ADT83517.1"/>
    </source>
</evidence>
<proteinExistence type="predicted"/>
<keyword evidence="4" id="KW-0411">Iron-sulfur</keyword>
<dbReference type="PANTHER" id="PTHR43687:SF5">
    <property type="entry name" value="4FE-4S FERREDOXIN-TYPE DOMAIN-CONTAINING PROTEIN"/>
    <property type="match status" value="1"/>
</dbReference>
<dbReference type="OrthoDB" id="2837at2157"/>
<dbReference type="EMBL" id="CP002372">
    <property type="protein sequence ID" value="ADT83517.1"/>
    <property type="molecule type" value="Genomic_DNA"/>
</dbReference>
<name>F0LJY0_THEBM</name>
<evidence type="ECO:0000313" key="7">
    <source>
        <dbReference type="Proteomes" id="UP000007478"/>
    </source>
</evidence>
<dbReference type="HOGENOM" id="CLU_140144_0_0_2"/>
<dbReference type="eggNOG" id="arCOG01543">
    <property type="taxonomic scope" value="Archaea"/>
</dbReference>
<evidence type="ECO:0000256" key="4">
    <source>
        <dbReference type="ARBA" id="ARBA00023014"/>
    </source>
</evidence>
<dbReference type="AlphaFoldDB" id="F0LJY0"/>
<dbReference type="Gene3D" id="3.30.70.20">
    <property type="match status" value="2"/>
</dbReference>
<evidence type="ECO:0000256" key="1">
    <source>
        <dbReference type="ARBA" id="ARBA00022485"/>
    </source>
</evidence>